<reference evidence="1" key="1">
    <citation type="journal article" date="2020" name="Stud. Mycol.">
        <title>101 Dothideomycetes genomes: a test case for predicting lifestyles and emergence of pathogens.</title>
        <authorList>
            <person name="Haridas S."/>
            <person name="Albert R."/>
            <person name="Binder M."/>
            <person name="Bloem J."/>
            <person name="Labutti K."/>
            <person name="Salamov A."/>
            <person name="Andreopoulos B."/>
            <person name="Baker S."/>
            <person name="Barry K."/>
            <person name="Bills G."/>
            <person name="Bluhm B."/>
            <person name="Cannon C."/>
            <person name="Castanera R."/>
            <person name="Culley D."/>
            <person name="Daum C."/>
            <person name="Ezra D."/>
            <person name="Gonzalez J."/>
            <person name="Henrissat B."/>
            <person name="Kuo A."/>
            <person name="Liang C."/>
            <person name="Lipzen A."/>
            <person name="Lutzoni F."/>
            <person name="Magnuson J."/>
            <person name="Mondo S."/>
            <person name="Nolan M."/>
            <person name="Ohm R."/>
            <person name="Pangilinan J."/>
            <person name="Park H.-J."/>
            <person name="Ramirez L."/>
            <person name="Alfaro M."/>
            <person name="Sun H."/>
            <person name="Tritt A."/>
            <person name="Yoshinaga Y."/>
            <person name="Zwiers L.-H."/>
            <person name="Turgeon B."/>
            <person name="Goodwin S."/>
            <person name="Spatafora J."/>
            <person name="Crous P."/>
            <person name="Grigoriev I."/>
        </authorList>
    </citation>
    <scope>NUCLEOTIDE SEQUENCE</scope>
    <source>
        <strain evidence="1">CBS 627.86</strain>
    </source>
</reference>
<evidence type="ECO:0000313" key="1">
    <source>
        <dbReference type="EMBL" id="KAF2111735.1"/>
    </source>
</evidence>
<protein>
    <submittedName>
        <fullName evidence="1">Uncharacterized protein</fullName>
    </submittedName>
</protein>
<accession>A0A6A5YX55</accession>
<dbReference type="AlphaFoldDB" id="A0A6A5YX55"/>
<proteinExistence type="predicted"/>
<dbReference type="OrthoDB" id="4538483at2759"/>
<sequence length="619" mass="68235">MASSVLSELSDHLANVDQEPSTPLDVDLLEKCELFTNTSEYNSHTWRETRPLFFQLASLLPTLQQDPSPLVHLIIKLTAPYRFEDVKEVDFETALALEATPFHDLILSLLEKASSSSNDAQALANRPSVVTAIVRLWLCTNNAGVASKAADLLVALLRVSKNEPVAVQGDALHSYGNGPIWRRLFNDKDVYTLFYSYTTFAKTSAVVEPVLPKKDRTIAQARMLEWLPKVGNLDWSIITTSHGAEVEQAVGLSEGQGLLHYATLKMVDISDDILMHMTLINFFTDLITTVKTAPHLTHYDSSVSLDFLKEQGIHKQIIEFHTSDSPGLEQSFLGSRTAHYIAEYASHYPENFEVSVEMKTIRKFVHRNIRKCEASDLHILASMPRSTLIPRTPSGAFDWTDSPLLDIPVTRTNQDALKTLAAVFHGPPKEELTFPQPAAGGSNEKQRLIERVYARLLLALFYIKNSNFFAEVVRHADTIAMKDNALAALTLLSAIVTSDWEADIPADLLPSNDVVLSRLSQFPKTGIDVVLDPTISSSVLPYLLKPATTYSNLVGGRGDAENAAYQVATAKFGVLKALGRRLEQDGGRQDVIAMVRRRVAEGAWGVGGSAGSRIGTLDL</sequence>
<name>A0A6A5YX55_9PLEO</name>
<dbReference type="EMBL" id="ML977333">
    <property type="protein sequence ID" value="KAF2111735.1"/>
    <property type="molecule type" value="Genomic_DNA"/>
</dbReference>
<organism evidence="1 2">
    <name type="scientific">Lophiotrema nucula</name>
    <dbReference type="NCBI Taxonomy" id="690887"/>
    <lineage>
        <taxon>Eukaryota</taxon>
        <taxon>Fungi</taxon>
        <taxon>Dikarya</taxon>
        <taxon>Ascomycota</taxon>
        <taxon>Pezizomycotina</taxon>
        <taxon>Dothideomycetes</taxon>
        <taxon>Pleosporomycetidae</taxon>
        <taxon>Pleosporales</taxon>
        <taxon>Lophiotremataceae</taxon>
        <taxon>Lophiotrema</taxon>
    </lineage>
</organism>
<evidence type="ECO:0000313" key="2">
    <source>
        <dbReference type="Proteomes" id="UP000799770"/>
    </source>
</evidence>
<dbReference type="Proteomes" id="UP000799770">
    <property type="component" value="Unassembled WGS sequence"/>
</dbReference>
<keyword evidence="2" id="KW-1185">Reference proteome</keyword>
<gene>
    <name evidence="1" type="ORF">BDV96DRAFT_614593</name>
</gene>